<sequence length="442" mass="47187">MLPANYSADNEHWAASSSAVSACSVEPGSAADVGQILKIVGATKTPFAVKGGGHAENPGFSSTEGVQIAMTRFNQVVNNAASGTVDIGSGLRWDEVYSALDGTGLTVIGGRIPDVGVAGFTIGGGYSFKTSQYGLALDNVVSYELVLPSGKVRKVTEADTDLWFALRGGGNNFGIVTKFTVKSHPQTDVWGGYAHYSPEYADQLNAVLANFSETAADKKALLTPSYQNTPEGAVVLVFLILYDGPSQPPGIFDDILAIPSEFLEVQTTSYSSLVQSYGYQASGPRVRQNSVSVILWTESLINVVYNETQFWSAHLASLENPPVSVSWQLDTMHPTYLSHGAASAWPPTRTHPVLPGSISFAWANQSSDSAMLDAMRQSTATIRAAARAEGQDIAEAWKYPNYALATDTSLQEMYGGNVERLRAIHARVDPHNVMGLAGGFKF</sequence>
<comment type="caution">
    <text evidence="1">The sequence shown here is derived from an EMBL/GenBank/DDBJ whole genome shotgun (WGS) entry which is preliminary data.</text>
</comment>
<evidence type="ECO:0000313" key="2">
    <source>
        <dbReference type="Proteomes" id="UP000814033"/>
    </source>
</evidence>
<proteinExistence type="predicted"/>
<reference evidence="1" key="1">
    <citation type="submission" date="2021-02" db="EMBL/GenBank/DDBJ databases">
        <authorList>
            <consortium name="DOE Joint Genome Institute"/>
            <person name="Ahrendt S."/>
            <person name="Looney B.P."/>
            <person name="Miyauchi S."/>
            <person name="Morin E."/>
            <person name="Drula E."/>
            <person name="Courty P.E."/>
            <person name="Chicoki N."/>
            <person name="Fauchery L."/>
            <person name="Kohler A."/>
            <person name="Kuo A."/>
            <person name="Labutti K."/>
            <person name="Pangilinan J."/>
            <person name="Lipzen A."/>
            <person name="Riley R."/>
            <person name="Andreopoulos W."/>
            <person name="He G."/>
            <person name="Johnson J."/>
            <person name="Barry K.W."/>
            <person name="Grigoriev I.V."/>
            <person name="Nagy L."/>
            <person name="Hibbett D."/>
            <person name="Henrissat B."/>
            <person name="Matheny P.B."/>
            <person name="Labbe J."/>
            <person name="Martin F."/>
        </authorList>
    </citation>
    <scope>NUCLEOTIDE SEQUENCE</scope>
    <source>
        <strain evidence="1">FP105234-sp</strain>
    </source>
</reference>
<protein>
    <submittedName>
        <fullName evidence="1">FAD-binding domain-containing protein</fullName>
    </submittedName>
</protein>
<keyword evidence="2" id="KW-1185">Reference proteome</keyword>
<dbReference type="Proteomes" id="UP000814033">
    <property type="component" value="Unassembled WGS sequence"/>
</dbReference>
<accession>A0ACB8S3P1</accession>
<gene>
    <name evidence="1" type="ORF">FA95DRAFT_1603596</name>
</gene>
<name>A0ACB8S3P1_9AGAM</name>
<evidence type="ECO:0000313" key="1">
    <source>
        <dbReference type="EMBL" id="KAI0050408.1"/>
    </source>
</evidence>
<organism evidence="1 2">
    <name type="scientific">Auriscalpium vulgare</name>
    <dbReference type="NCBI Taxonomy" id="40419"/>
    <lineage>
        <taxon>Eukaryota</taxon>
        <taxon>Fungi</taxon>
        <taxon>Dikarya</taxon>
        <taxon>Basidiomycota</taxon>
        <taxon>Agaricomycotina</taxon>
        <taxon>Agaricomycetes</taxon>
        <taxon>Russulales</taxon>
        <taxon>Auriscalpiaceae</taxon>
        <taxon>Auriscalpium</taxon>
    </lineage>
</organism>
<dbReference type="EMBL" id="MU275862">
    <property type="protein sequence ID" value="KAI0050408.1"/>
    <property type="molecule type" value="Genomic_DNA"/>
</dbReference>
<reference evidence="1" key="2">
    <citation type="journal article" date="2022" name="New Phytol.">
        <title>Evolutionary transition to the ectomycorrhizal habit in the genomes of a hyperdiverse lineage of mushroom-forming fungi.</title>
        <authorList>
            <person name="Looney B."/>
            <person name="Miyauchi S."/>
            <person name="Morin E."/>
            <person name="Drula E."/>
            <person name="Courty P.E."/>
            <person name="Kohler A."/>
            <person name="Kuo A."/>
            <person name="LaButti K."/>
            <person name="Pangilinan J."/>
            <person name="Lipzen A."/>
            <person name="Riley R."/>
            <person name="Andreopoulos W."/>
            <person name="He G."/>
            <person name="Johnson J."/>
            <person name="Nolan M."/>
            <person name="Tritt A."/>
            <person name="Barry K.W."/>
            <person name="Grigoriev I.V."/>
            <person name="Nagy L.G."/>
            <person name="Hibbett D."/>
            <person name="Henrissat B."/>
            <person name="Matheny P.B."/>
            <person name="Labbe J."/>
            <person name="Martin F.M."/>
        </authorList>
    </citation>
    <scope>NUCLEOTIDE SEQUENCE</scope>
    <source>
        <strain evidence="1">FP105234-sp</strain>
    </source>
</reference>